<keyword evidence="1" id="KW-1133">Transmembrane helix</keyword>
<feature type="transmembrane region" description="Helical" evidence="1">
    <location>
        <begin position="148"/>
        <end position="168"/>
    </location>
</feature>
<evidence type="ECO:0000256" key="1">
    <source>
        <dbReference type="SAM" id="Phobius"/>
    </source>
</evidence>
<feature type="transmembrane region" description="Helical" evidence="1">
    <location>
        <begin position="235"/>
        <end position="263"/>
    </location>
</feature>
<protein>
    <recommendedName>
        <fullName evidence="3">O-antigen ligase domain-containing protein</fullName>
    </recommendedName>
</protein>
<keyword evidence="1" id="KW-0472">Membrane</keyword>
<feature type="transmembrane region" description="Helical" evidence="1">
    <location>
        <begin position="73"/>
        <end position="94"/>
    </location>
</feature>
<dbReference type="STRING" id="743722.Sph21_2027"/>
<evidence type="ECO:0000313" key="2">
    <source>
        <dbReference type="EMBL" id="ADZ78587.1"/>
    </source>
</evidence>
<dbReference type="AlphaFoldDB" id="F4CB20"/>
<dbReference type="KEGG" id="shg:Sph21_2027"/>
<accession>F4CB20</accession>
<name>F4CB20_SPHS2</name>
<dbReference type="EMBL" id="CP002584">
    <property type="protein sequence ID" value="ADZ78587.1"/>
    <property type="molecule type" value="Genomic_DNA"/>
</dbReference>
<feature type="transmembrane region" description="Helical" evidence="1">
    <location>
        <begin position="43"/>
        <end position="61"/>
    </location>
</feature>
<dbReference type="eggNOG" id="ENOG5031PDN">
    <property type="taxonomic scope" value="Bacteria"/>
</dbReference>
<feature type="transmembrane region" description="Helical" evidence="1">
    <location>
        <begin position="270"/>
        <end position="286"/>
    </location>
</feature>
<feature type="transmembrane region" description="Helical" evidence="1">
    <location>
        <begin position="352"/>
        <end position="373"/>
    </location>
</feature>
<dbReference type="PATRIC" id="fig|743722.3.peg.2163"/>
<dbReference type="HOGENOM" id="CLU_626852_0_0_10"/>
<reference evidence="2" key="1">
    <citation type="submission" date="2011-03" db="EMBL/GenBank/DDBJ databases">
        <title>Complete sequence of Sphingobacterium sp. 21.</title>
        <authorList>
            <consortium name="US DOE Joint Genome Institute"/>
            <person name="Lucas S."/>
            <person name="Copeland A."/>
            <person name="Lapidus A."/>
            <person name="Cheng J.-F."/>
            <person name="Goodwin L."/>
            <person name="Pitluck S."/>
            <person name="Davenport K."/>
            <person name="Detter J.C."/>
            <person name="Han C."/>
            <person name="Tapia R."/>
            <person name="Land M."/>
            <person name="Hauser L."/>
            <person name="Kyrpides N."/>
            <person name="Ivanova N."/>
            <person name="Ovchinnikova G."/>
            <person name="Pagani I."/>
            <person name="Siebers A.K."/>
            <person name="Allgaier M."/>
            <person name="Thelen M.P."/>
            <person name="Hugenholtz P."/>
            <person name="Woyke T."/>
        </authorList>
    </citation>
    <scope>NUCLEOTIDE SEQUENCE</scope>
    <source>
        <strain evidence="2">21</strain>
    </source>
</reference>
<organism evidence="2">
    <name type="scientific">Sphingobacterium sp. (strain 21)</name>
    <dbReference type="NCBI Taxonomy" id="743722"/>
    <lineage>
        <taxon>Bacteria</taxon>
        <taxon>Pseudomonadati</taxon>
        <taxon>Bacteroidota</taxon>
        <taxon>Sphingobacteriia</taxon>
        <taxon>Sphingobacteriales</taxon>
        <taxon>Sphingobacteriaceae</taxon>
        <taxon>Sphingobacterium</taxon>
    </lineage>
</organism>
<evidence type="ECO:0008006" key="3">
    <source>
        <dbReference type="Google" id="ProtNLM"/>
    </source>
</evidence>
<proteinExistence type="predicted"/>
<feature type="transmembrane region" description="Helical" evidence="1">
    <location>
        <begin position="114"/>
        <end position="136"/>
    </location>
</feature>
<feature type="transmembrane region" description="Helical" evidence="1">
    <location>
        <begin position="21"/>
        <end position="37"/>
    </location>
</feature>
<sequence length="437" mass="50290">MFIADYQLERTSDVTAFFNRYVNFMMLFFPITSFLVVPSIQGTTITTVLAALLFGLLFILPENTRRNLFFRDFFVFGLIFLFFSLVSQSLNLAVDLKLSDKLLLVSSGNLLQSFFRSTHITQAMYLAMSFLVYLFVRYYSNKSVIKYIYYGLRLLCAYGLYEILYYQLTGSTGDFLTNRTFSSEEGTGSLSQMMNVAGFNVLRMKSLTGEPSMFAFTVFPFWALTYVTKSKFDNLLLLGCLFLTFSTTAYGAIVFFQLGWFIYKKKYQKLFYLLGIALIFLFALQIDPVREKVEGVYETVFASKLSGNSGSKQSRSGWIMRHYDYWVDVDAGHQLFGIGFGYIRSTDFLTTLLVNCGVIGLITFSIFFFANLFKRRTMDRDTHTCYFLGLVGLFLILMLTVPEFGYPSMWIYLALWHVLANINNERTDDQFSQSLSS</sequence>
<feature type="transmembrane region" description="Helical" evidence="1">
    <location>
        <begin position="385"/>
        <end position="406"/>
    </location>
</feature>
<gene>
    <name evidence="2" type="ordered locus">Sph21_2027</name>
</gene>
<dbReference type="OrthoDB" id="783222at2"/>
<keyword evidence="1" id="KW-0812">Transmembrane</keyword>